<protein>
    <recommendedName>
        <fullName evidence="3">Alpha/beta hydrolase fold-3 domain-containing protein</fullName>
    </recommendedName>
</protein>
<sequence>MAQSIQQQKQKQKPQLSLAHKLDLLTGVFALISAGIAAVFTGLWRSERDAPTYYLHIAYAVMRKSTERYSAEQLQWALPTTDQVYEQYARSARLKPQTIELGNGAKGHWVGDKNAKNVLIWYHGGGFAMSANLAHFEFLDNLIIASRASSKELAVFALTYTLSSDAQYPTQLTQAVEALRYILSQKTHRPGSILLGGDSAGASLAMGVLSHLAHPHPAITPVKLSKPLAGAILLALPPSTDENIANDVEVYYGGDIIVPHVALQWLSKYLDNQKPDFYTDPLDAPPGWFETLPVKKILASAGGNEILRPIIEEFVQKVQPVIPSIELFIGKREAHVAPVYNLFVGDKTETEQGRKIKTWLKDVL</sequence>
<name>A0AAJ0CDA5_9HYPO</name>
<gene>
    <name evidence="4" type="ORF">QQS21_011337</name>
</gene>
<keyword evidence="1" id="KW-0378">Hydrolase</keyword>
<proteinExistence type="predicted"/>
<accession>A0AAJ0CDA5</accession>
<reference evidence="4" key="1">
    <citation type="submission" date="2023-06" db="EMBL/GenBank/DDBJ databases">
        <title>Conoideocrella luteorostrata (Hypocreales: Clavicipitaceae), a potential biocontrol fungus for elongate hemlock scale in United States Christmas tree production areas.</title>
        <authorList>
            <person name="Barrett H."/>
            <person name="Lovett B."/>
            <person name="Macias A.M."/>
            <person name="Stajich J.E."/>
            <person name="Kasson M.T."/>
        </authorList>
    </citation>
    <scope>NUCLEOTIDE SEQUENCE</scope>
    <source>
        <strain evidence="4">ARSEF 14590</strain>
    </source>
</reference>
<comment type="caution">
    <text evidence="4">The sequence shown here is derived from an EMBL/GenBank/DDBJ whole genome shotgun (WGS) entry which is preliminary data.</text>
</comment>
<keyword evidence="5" id="KW-1185">Reference proteome</keyword>
<dbReference type="Pfam" id="PF07859">
    <property type="entry name" value="Abhydrolase_3"/>
    <property type="match status" value="1"/>
</dbReference>
<evidence type="ECO:0000256" key="1">
    <source>
        <dbReference type="ARBA" id="ARBA00022801"/>
    </source>
</evidence>
<dbReference type="Gene3D" id="3.40.50.1820">
    <property type="entry name" value="alpha/beta hydrolase"/>
    <property type="match status" value="1"/>
</dbReference>
<evidence type="ECO:0000256" key="2">
    <source>
        <dbReference type="SAM" id="Phobius"/>
    </source>
</evidence>
<feature type="transmembrane region" description="Helical" evidence="2">
    <location>
        <begin position="21"/>
        <end position="44"/>
    </location>
</feature>
<dbReference type="InterPro" id="IPR050300">
    <property type="entry name" value="GDXG_lipolytic_enzyme"/>
</dbReference>
<dbReference type="Proteomes" id="UP001251528">
    <property type="component" value="Unassembled WGS sequence"/>
</dbReference>
<evidence type="ECO:0000259" key="3">
    <source>
        <dbReference type="Pfam" id="PF07859"/>
    </source>
</evidence>
<keyword evidence="2" id="KW-0472">Membrane</keyword>
<evidence type="ECO:0000313" key="4">
    <source>
        <dbReference type="EMBL" id="KAK2590978.1"/>
    </source>
</evidence>
<dbReference type="SUPFAM" id="SSF53474">
    <property type="entry name" value="alpha/beta-Hydrolases"/>
    <property type="match status" value="1"/>
</dbReference>
<dbReference type="AlphaFoldDB" id="A0AAJ0CDA5"/>
<evidence type="ECO:0000313" key="5">
    <source>
        <dbReference type="Proteomes" id="UP001251528"/>
    </source>
</evidence>
<dbReference type="GO" id="GO:0016787">
    <property type="term" value="F:hydrolase activity"/>
    <property type="evidence" value="ECO:0007669"/>
    <property type="project" value="UniProtKB-KW"/>
</dbReference>
<feature type="domain" description="Alpha/beta hydrolase fold-3" evidence="3">
    <location>
        <begin position="119"/>
        <end position="324"/>
    </location>
</feature>
<dbReference type="PANTHER" id="PTHR48081">
    <property type="entry name" value="AB HYDROLASE SUPERFAMILY PROTEIN C4A8.06C"/>
    <property type="match status" value="1"/>
</dbReference>
<dbReference type="InterPro" id="IPR013094">
    <property type="entry name" value="AB_hydrolase_3"/>
</dbReference>
<keyword evidence="2" id="KW-0812">Transmembrane</keyword>
<dbReference type="InterPro" id="IPR029058">
    <property type="entry name" value="AB_hydrolase_fold"/>
</dbReference>
<dbReference type="PANTHER" id="PTHR48081:SF21">
    <property type="entry name" value="LIPASE_THIOESTERASE FAMILY PROTEIN (AFU_ORTHOLOGUE AFUA_8G02590)"/>
    <property type="match status" value="1"/>
</dbReference>
<dbReference type="EMBL" id="JASWJB010000376">
    <property type="protein sequence ID" value="KAK2590978.1"/>
    <property type="molecule type" value="Genomic_DNA"/>
</dbReference>
<keyword evidence="2" id="KW-1133">Transmembrane helix</keyword>
<organism evidence="4 5">
    <name type="scientific">Conoideocrella luteorostrata</name>
    <dbReference type="NCBI Taxonomy" id="1105319"/>
    <lineage>
        <taxon>Eukaryota</taxon>
        <taxon>Fungi</taxon>
        <taxon>Dikarya</taxon>
        <taxon>Ascomycota</taxon>
        <taxon>Pezizomycotina</taxon>
        <taxon>Sordariomycetes</taxon>
        <taxon>Hypocreomycetidae</taxon>
        <taxon>Hypocreales</taxon>
        <taxon>Clavicipitaceae</taxon>
        <taxon>Conoideocrella</taxon>
    </lineage>
</organism>